<dbReference type="EMBL" id="DSUH01000049">
    <property type="protein sequence ID" value="HGU31663.1"/>
    <property type="molecule type" value="Genomic_DNA"/>
</dbReference>
<evidence type="ECO:0000259" key="2">
    <source>
        <dbReference type="Pfam" id="PF01522"/>
    </source>
</evidence>
<dbReference type="InterPro" id="IPR049591">
    <property type="entry name" value="CE4_u4-like"/>
</dbReference>
<dbReference type="InterPro" id="IPR011330">
    <property type="entry name" value="Glyco_hydro/deAcase_b/a-brl"/>
</dbReference>
<dbReference type="AlphaFoldDB" id="A0A7C4MLF2"/>
<feature type="compositionally biased region" description="Polar residues" evidence="1">
    <location>
        <begin position="265"/>
        <end position="287"/>
    </location>
</feature>
<dbReference type="Pfam" id="PF01522">
    <property type="entry name" value="Polysacc_deac_1"/>
    <property type="match status" value="1"/>
</dbReference>
<accession>A0A7C4MLF2</accession>
<proteinExistence type="predicted"/>
<feature type="domain" description="NodB homology" evidence="2">
    <location>
        <begin position="42"/>
        <end position="175"/>
    </location>
</feature>
<comment type="caution">
    <text evidence="3">The sequence shown here is derived from an EMBL/GenBank/DDBJ whole genome shotgun (WGS) entry which is preliminary data.</text>
</comment>
<feature type="region of interest" description="Disordered" evidence="1">
    <location>
        <begin position="260"/>
        <end position="287"/>
    </location>
</feature>
<protein>
    <submittedName>
        <fullName evidence="3">Polysaccharide deacetylase</fullName>
    </submittedName>
</protein>
<dbReference type="SUPFAM" id="SSF88713">
    <property type="entry name" value="Glycoside hydrolase/deacetylase"/>
    <property type="match status" value="1"/>
</dbReference>
<dbReference type="InterPro" id="IPR002509">
    <property type="entry name" value="NODB_dom"/>
</dbReference>
<dbReference type="GO" id="GO:0016810">
    <property type="term" value="F:hydrolase activity, acting on carbon-nitrogen (but not peptide) bonds"/>
    <property type="evidence" value="ECO:0007669"/>
    <property type="project" value="InterPro"/>
</dbReference>
<dbReference type="CDD" id="cd10928">
    <property type="entry name" value="CE4_u4"/>
    <property type="match status" value="1"/>
</dbReference>
<dbReference type="Gene3D" id="3.20.20.370">
    <property type="entry name" value="Glycoside hydrolase/deacetylase"/>
    <property type="match status" value="1"/>
</dbReference>
<organism evidence="3">
    <name type="scientific">Desulfatirhabdium butyrativorans</name>
    <dbReference type="NCBI Taxonomy" id="340467"/>
    <lineage>
        <taxon>Bacteria</taxon>
        <taxon>Pseudomonadati</taxon>
        <taxon>Thermodesulfobacteriota</taxon>
        <taxon>Desulfobacteria</taxon>
        <taxon>Desulfobacterales</taxon>
        <taxon>Desulfatirhabdiaceae</taxon>
        <taxon>Desulfatirhabdium</taxon>
    </lineage>
</organism>
<name>A0A7C4MLF2_9BACT</name>
<evidence type="ECO:0000313" key="3">
    <source>
        <dbReference type="EMBL" id="HGU31663.1"/>
    </source>
</evidence>
<sequence length="287" mass="32391">MNLRPKPVQPPAAIYQANRLPSAFEIAERIDAALTTAPQPVTVYFRADDIAIPEPTMHRLLETFSAHRMPLALALVPAWLTPSRWAVFQRWDADHPDLWCWHTHGWRHVNHEAVGRKSEFGPSRSQAEILDDLKRGMTRLHSLLGDRFSPIFTPPWNRCSAETLERLSSIGYRAVSRDIGAAPAPPPSLVEIPIHVDLHTRKERSVPDGWKALFLQIENAFQRGACGFMIHHQRMNENAFRFLDDLLGVLRAQPSVRPAAMDTLPTRSSPSASHQNDVRSSSTRLCS</sequence>
<reference evidence="3" key="1">
    <citation type="journal article" date="2020" name="mSystems">
        <title>Genome- and Community-Level Interaction Insights into Carbon Utilization and Element Cycling Functions of Hydrothermarchaeota in Hydrothermal Sediment.</title>
        <authorList>
            <person name="Zhou Z."/>
            <person name="Liu Y."/>
            <person name="Xu W."/>
            <person name="Pan J."/>
            <person name="Luo Z.H."/>
            <person name="Li M."/>
        </authorList>
    </citation>
    <scope>NUCLEOTIDE SEQUENCE [LARGE SCALE GENOMIC DNA]</scope>
    <source>
        <strain evidence="3">SpSt-477</strain>
    </source>
</reference>
<evidence type="ECO:0000256" key="1">
    <source>
        <dbReference type="SAM" id="MobiDB-lite"/>
    </source>
</evidence>
<gene>
    <name evidence="3" type="ORF">ENS29_02270</name>
</gene>
<dbReference type="GO" id="GO:0005975">
    <property type="term" value="P:carbohydrate metabolic process"/>
    <property type="evidence" value="ECO:0007669"/>
    <property type="project" value="InterPro"/>
</dbReference>